<dbReference type="SMR" id="A0A6G8QDU1"/>
<accession>A0A6G8QDU1</accession>
<dbReference type="Gene3D" id="3.40.50.1820">
    <property type="entry name" value="alpha/beta hydrolase"/>
    <property type="match status" value="1"/>
</dbReference>
<gene>
    <name evidence="2" type="ORF">GBA63_19975</name>
</gene>
<dbReference type="Pfam" id="PF00561">
    <property type="entry name" value="Abhydrolase_1"/>
    <property type="match status" value="1"/>
</dbReference>
<dbReference type="KEGG" id="rub:GBA63_19975"/>
<organism evidence="2 3">
    <name type="scientific">Rubrobacter tropicus</name>
    <dbReference type="NCBI Taxonomy" id="2653851"/>
    <lineage>
        <taxon>Bacteria</taxon>
        <taxon>Bacillati</taxon>
        <taxon>Actinomycetota</taxon>
        <taxon>Rubrobacteria</taxon>
        <taxon>Rubrobacterales</taxon>
        <taxon>Rubrobacteraceae</taxon>
        <taxon>Rubrobacter</taxon>
    </lineage>
</organism>
<reference evidence="2 3" key="1">
    <citation type="submission" date="2019-10" db="EMBL/GenBank/DDBJ databases">
        <title>Rubrobacter sp nov SCSIO 52090 isolated from a deep-sea sediment in the South China Sea.</title>
        <authorList>
            <person name="Chen R.W."/>
        </authorList>
    </citation>
    <scope>NUCLEOTIDE SEQUENCE [LARGE SCALE GENOMIC DNA]</scope>
    <source>
        <strain evidence="2 3">SCSIO 52909</strain>
    </source>
</reference>
<sequence length="283" mass="29956">MNQSRTGTLKVPGATLYYEVRGAGPVLLMIPGGPADAGGFAPIRDILSDRYTVVTYDPRGLSRSPLDGDALDVTVRTFADDAHRLLASFGTGPACVLGDSGGALVGIELAVRHPEQVRALVAHEPPLTRLLEDADEHARFAREVYDTYLAEGTGPAMQKFLASAGLPLDPPEAPGGPTPEMAEAMARMQGNMDYFLGHMWLPLGDYAPDIHRLRTRQIAVAVGEASEGQLAHRAALALAGRLGKRPAVLPGGHSGIGSQPEVFAWRLHEILASTGAPEEGTPF</sequence>
<evidence type="ECO:0000313" key="3">
    <source>
        <dbReference type="Proteomes" id="UP000501452"/>
    </source>
</evidence>
<keyword evidence="2" id="KW-0378">Hydrolase</keyword>
<dbReference type="GO" id="GO:0046503">
    <property type="term" value="P:glycerolipid catabolic process"/>
    <property type="evidence" value="ECO:0007669"/>
    <property type="project" value="TreeGrafter"/>
</dbReference>
<dbReference type="PANTHER" id="PTHR43433">
    <property type="entry name" value="HYDROLASE, ALPHA/BETA FOLD FAMILY PROTEIN"/>
    <property type="match status" value="1"/>
</dbReference>
<dbReference type="EMBL" id="CP045119">
    <property type="protein sequence ID" value="QIN84674.1"/>
    <property type="molecule type" value="Genomic_DNA"/>
</dbReference>
<evidence type="ECO:0000313" key="2">
    <source>
        <dbReference type="EMBL" id="QIN84674.1"/>
    </source>
</evidence>
<dbReference type="Proteomes" id="UP000501452">
    <property type="component" value="Chromosome"/>
</dbReference>
<dbReference type="SUPFAM" id="SSF53474">
    <property type="entry name" value="alpha/beta-Hydrolases"/>
    <property type="match status" value="1"/>
</dbReference>
<dbReference type="InterPro" id="IPR050471">
    <property type="entry name" value="AB_hydrolase"/>
</dbReference>
<dbReference type="RefSeq" id="WP_166179094.1">
    <property type="nucleotide sequence ID" value="NZ_CP045119.1"/>
</dbReference>
<proteinExistence type="predicted"/>
<keyword evidence="3" id="KW-1185">Reference proteome</keyword>
<protein>
    <submittedName>
        <fullName evidence="2">Alpha/beta fold hydrolase</fullName>
    </submittedName>
</protein>
<name>A0A6G8QDU1_9ACTN</name>
<dbReference type="GO" id="GO:0004806">
    <property type="term" value="F:triacylglycerol lipase activity"/>
    <property type="evidence" value="ECO:0007669"/>
    <property type="project" value="TreeGrafter"/>
</dbReference>
<dbReference type="InterPro" id="IPR000073">
    <property type="entry name" value="AB_hydrolase_1"/>
</dbReference>
<dbReference type="PANTHER" id="PTHR43433:SF5">
    <property type="entry name" value="AB HYDROLASE-1 DOMAIN-CONTAINING PROTEIN"/>
    <property type="match status" value="1"/>
</dbReference>
<dbReference type="AlphaFoldDB" id="A0A6G8QDU1"/>
<feature type="domain" description="AB hydrolase-1" evidence="1">
    <location>
        <begin position="25"/>
        <end position="133"/>
    </location>
</feature>
<evidence type="ECO:0000259" key="1">
    <source>
        <dbReference type="Pfam" id="PF00561"/>
    </source>
</evidence>
<dbReference type="InterPro" id="IPR029058">
    <property type="entry name" value="AB_hydrolase_fold"/>
</dbReference>